<sequence length="347" mass="39724">MNFKKYIPLEAKRYLKSYIDIHNMTGDLTAKNKVFVVLAADYGNLGDVAITFAQSKFLNDNLKNYEVIDVPISRNLTNIRKVKNIINKNDIITIVGGGNLTDNYQSIEDCRLKWVKAFPKNKIVSFPQTIDFSGSTSGNKSFNRSKKIYEAHNNLVMFARERISFDFMKSHLDVEVKLCPDIVLSLDKRDSTFARNGVLTCIRDDDESALTKEYRQSLLRELKVKFKDVTFSDTHIGEATLNVKERKIELEKIWNEFSGSKLVVTDRLHGMIFSVITGTPCIVLENNNHKIKQTYLNWLSDLGYIKLVCPESIKYIISEIDQLINAKISTVKSFNHSTLKNIFRGDV</sequence>
<evidence type="ECO:0000259" key="1">
    <source>
        <dbReference type="Pfam" id="PF04230"/>
    </source>
</evidence>
<organism evidence="2 3">
    <name type="scientific">Vibrio halioticoli NBRC 102217</name>
    <dbReference type="NCBI Taxonomy" id="1219072"/>
    <lineage>
        <taxon>Bacteria</taxon>
        <taxon>Pseudomonadati</taxon>
        <taxon>Pseudomonadota</taxon>
        <taxon>Gammaproteobacteria</taxon>
        <taxon>Vibrionales</taxon>
        <taxon>Vibrionaceae</taxon>
        <taxon>Vibrio</taxon>
    </lineage>
</organism>
<keyword evidence="3" id="KW-1185">Reference proteome</keyword>
<dbReference type="AlphaFoldDB" id="V5F4A2"/>
<protein>
    <recommendedName>
        <fullName evidence="1">Polysaccharide pyruvyl transferase domain-containing protein</fullName>
    </recommendedName>
</protein>
<name>V5F4A2_9VIBR</name>
<evidence type="ECO:0000313" key="2">
    <source>
        <dbReference type="EMBL" id="GAD90079.1"/>
    </source>
</evidence>
<evidence type="ECO:0000313" key="3">
    <source>
        <dbReference type="Proteomes" id="UP000017800"/>
    </source>
</evidence>
<reference evidence="2 3" key="2">
    <citation type="submission" date="2013-11" db="EMBL/GenBank/DDBJ databases">
        <title>Whole genome shotgun sequence of Vibrio halioticoli NBRC 102217.</title>
        <authorList>
            <person name="Isaki S."/>
            <person name="Kimura A."/>
            <person name="Ohji S."/>
            <person name="Hosoyama A."/>
            <person name="Fujita N."/>
            <person name="Hashimoto M."/>
            <person name="Hosoyama Y."/>
            <person name="Yamazoe A."/>
        </authorList>
    </citation>
    <scope>NUCLEOTIDE SEQUENCE [LARGE SCALE GENOMIC DNA]</scope>
    <source>
        <strain evidence="2 3">NBRC 102217</strain>
    </source>
</reference>
<dbReference type="Proteomes" id="UP000017800">
    <property type="component" value="Unassembled WGS sequence"/>
</dbReference>
<gene>
    <name evidence="2" type="ORF">VHA01S_032_00290</name>
</gene>
<dbReference type="InterPro" id="IPR007345">
    <property type="entry name" value="Polysacch_pyruvyl_Trfase"/>
</dbReference>
<reference evidence="2 3" key="1">
    <citation type="submission" date="2013-10" db="EMBL/GenBank/DDBJ databases">
        <authorList>
            <person name="Ichikawa N."/>
            <person name="Kimura A."/>
            <person name="Ohji S."/>
            <person name="Hosoyama A."/>
            <person name="Fujita N."/>
        </authorList>
    </citation>
    <scope>NUCLEOTIDE SEQUENCE [LARGE SCALE GENOMIC DNA]</scope>
    <source>
        <strain evidence="2 3">NBRC 102217</strain>
    </source>
</reference>
<accession>V5F4A2</accession>
<dbReference type="RefSeq" id="WP_023404432.1">
    <property type="nucleotide sequence ID" value="NZ_BAUJ01000032.1"/>
</dbReference>
<proteinExistence type="predicted"/>
<feature type="domain" description="Polysaccharide pyruvyl transferase" evidence="1">
    <location>
        <begin position="44"/>
        <end position="288"/>
    </location>
</feature>
<dbReference type="EMBL" id="BAUJ01000032">
    <property type="protein sequence ID" value="GAD90079.1"/>
    <property type="molecule type" value="Genomic_DNA"/>
</dbReference>
<comment type="caution">
    <text evidence="2">The sequence shown here is derived from an EMBL/GenBank/DDBJ whole genome shotgun (WGS) entry which is preliminary data.</text>
</comment>
<dbReference type="eggNOG" id="COG5039">
    <property type="taxonomic scope" value="Bacteria"/>
</dbReference>
<dbReference type="Pfam" id="PF04230">
    <property type="entry name" value="PS_pyruv_trans"/>
    <property type="match status" value="1"/>
</dbReference>
<dbReference type="OrthoDB" id="5242601at2"/>